<dbReference type="Proteomes" id="UP000001025">
    <property type="component" value="Chromosome"/>
</dbReference>
<dbReference type="EnsemblBacteria" id="CAD72664">
    <property type="protein sequence ID" value="CAD72664"/>
    <property type="gene ID" value="RB2492"/>
</dbReference>
<gene>
    <name evidence="1" type="ordered locus">RB2492</name>
</gene>
<evidence type="ECO:0000313" key="2">
    <source>
        <dbReference type="Proteomes" id="UP000001025"/>
    </source>
</evidence>
<name>Q7UVQ8_RHOBA</name>
<dbReference type="AlphaFoldDB" id="Q7UVQ8"/>
<sequence>MDHHFPSSIGCAAMHKPMIGPDKGRQSCLTVSGSVPDLVDSRRVGSQDSFIAMLWTSASGRVVSSRLTL</sequence>
<dbReference type="HOGENOM" id="CLU_2773138_0_0_0"/>
<protein>
    <submittedName>
        <fullName evidence="1">Uncharacterized protein</fullName>
    </submittedName>
</protein>
<dbReference type="STRING" id="243090.RB2492"/>
<organism evidence="1 2">
    <name type="scientific">Rhodopirellula baltica (strain DSM 10527 / NCIMB 13988 / SH1)</name>
    <dbReference type="NCBI Taxonomy" id="243090"/>
    <lineage>
        <taxon>Bacteria</taxon>
        <taxon>Pseudomonadati</taxon>
        <taxon>Planctomycetota</taxon>
        <taxon>Planctomycetia</taxon>
        <taxon>Pirellulales</taxon>
        <taxon>Pirellulaceae</taxon>
        <taxon>Rhodopirellula</taxon>
    </lineage>
</organism>
<evidence type="ECO:0000313" key="1">
    <source>
        <dbReference type="EMBL" id="CAD72664.1"/>
    </source>
</evidence>
<keyword evidence="2" id="KW-1185">Reference proteome</keyword>
<reference evidence="1 2" key="1">
    <citation type="journal article" date="2003" name="Proc. Natl. Acad. Sci. U.S.A.">
        <title>Complete genome sequence of the marine planctomycete Pirellula sp. strain 1.</title>
        <authorList>
            <person name="Gloeckner F.O."/>
            <person name="Kube M."/>
            <person name="Bauer M."/>
            <person name="Teeling H."/>
            <person name="Lombardot T."/>
            <person name="Ludwig W."/>
            <person name="Gade D."/>
            <person name="Beck A."/>
            <person name="Borzym K."/>
            <person name="Heitmann K."/>
            <person name="Rabus R."/>
            <person name="Schlesner H."/>
            <person name="Amann R."/>
            <person name="Reinhardt R."/>
        </authorList>
    </citation>
    <scope>NUCLEOTIDE SEQUENCE [LARGE SCALE GENOMIC DNA]</scope>
    <source>
        <strain evidence="2">DSM 10527 / NCIMB 13988 / SH1</strain>
    </source>
</reference>
<proteinExistence type="predicted"/>
<accession>Q7UVQ8</accession>
<dbReference type="KEGG" id="rba:RB2492"/>
<dbReference type="InParanoid" id="Q7UVQ8"/>
<dbReference type="EMBL" id="BX294137">
    <property type="protein sequence ID" value="CAD72664.1"/>
    <property type="molecule type" value="Genomic_DNA"/>
</dbReference>